<gene>
    <name evidence="4" type="ORF">Vau01_100190</name>
</gene>
<evidence type="ECO:0000313" key="5">
    <source>
        <dbReference type="Proteomes" id="UP000612585"/>
    </source>
</evidence>
<dbReference type="GO" id="GO:0043856">
    <property type="term" value="F:anti-sigma factor antagonist activity"/>
    <property type="evidence" value="ECO:0007669"/>
    <property type="project" value="InterPro"/>
</dbReference>
<keyword evidence="5" id="KW-1185">Reference proteome</keyword>
<dbReference type="InterPro" id="IPR003658">
    <property type="entry name" value="Anti-sigma_ant"/>
</dbReference>
<dbReference type="AlphaFoldDB" id="A0A8J4E5V8"/>
<dbReference type="Gene3D" id="3.30.750.24">
    <property type="entry name" value="STAS domain"/>
    <property type="match status" value="1"/>
</dbReference>
<dbReference type="InterPro" id="IPR002645">
    <property type="entry name" value="STAS_dom"/>
</dbReference>
<name>A0A8J4E5V8_9ACTN</name>
<evidence type="ECO:0000313" key="4">
    <source>
        <dbReference type="EMBL" id="GIJ62503.1"/>
    </source>
</evidence>
<feature type="domain" description="STAS" evidence="3">
    <location>
        <begin position="1"/>
        <end position="110"/>
    </location>
</feature>
<dbReference type="SUPFAM" id="SSF52091">
    <property type="entry name" value="SpoIIaa-like"/>
    <property type="match status" value="1"/>
</dbReference>
<sequence>MSISTRRIGDASVVTASGELDLEIVDQLRACLREAASTDPERLVVDLTTATFVDSTILGALVGARNELGPNADRLRIVCSNPAILKTFQVTGLDQVFAIRPALTDVVRPT</sequence>
<evidence type="ECO:0000259" key="3">
    <source>
        <dbReference type="PROSITE" id="PS50801"/>
    </source>
</evidence>
<accession>A0A8J4E5V8</accession>
<protein>
    <recommendedName>
        <fullName evidence="2">Anti-sigma factor antagonist</fullName>
    </recommendedName>
</protein>
<evidence type="ECO:0000256" key="1">
    <source>
        <dbReference type="ARBA" id="ARBA00009013"/>
    </source>
</evidence>
<dbReference type="PANTHER" id="PTHR33495:SF2">
    <property type="entry name" value="ANTI-SIGMA FACTOR ANTAGONIST TM_1081-RELATED"/>
    <property type="match status" value="1"/>
</dbReference>
<dbReference type="RefSeq" id="WP_204008184.1">
    <property type="nucleotide sequence ID" value="NZ_BOPG01000078.1"/>
</dbReference>
<dbReference type="PANTHER" id="PTHR33495">
    <property type="entry name" value="ANTI-SIGMA FACTOR ANTAGONIST TM_1081-RELATED-RELATED"/>
    <property type="match status" value="1"/>
</dbReference>
<dbReference type="PROSITE" id="PS50801">
    <property type="entry name" value="STAS"/>
    <property type="match status" value="1"/>
</dbReference>
<dbReference type="EMBL" id="BOPG01000078">
    <property type="protein sequence ID" value="GIJ62503.1"/>
    <property type="molecule type" value="Genomic_DNA"/>
</dbReference>
<dbReference type="Proteomes" id="UP000612585">
    <property type="component" value="Unassembled WGS sequence"/>
</dbReference>
<dbReference type="InterPro" id="IPR036513">
    <property type="entry name" value="STAS_dom_sf"/>
</dbReference>
<dbReference type="Pfam" id="PF01740">
    <property type="entry name" value="STAS"/>
    <property type="match status" value="1"/>
</dbReference>
<comment type="caution">
    <text evidence="4">The sequence shown here is derived from an EMBL/GenBank/DDBJ whole genome shotgun (WGS) entry which is preliminary data.</text>
</comment>
<comment type="similarity">
    <text evidence="1 2">Belongs to the anti-sigma-factor antagonist family.</text>
</comment>
<dbReference type="NCBIfam" id="TIGR00377">
    <property type="entry name" value="ant_ant_sig"/>
    <property type="match status" value="1"/>
</dbReference>
<proteinExistence type="inferred from homology"/>
<organism evidence="4 5">
    <name type="scientific">Virgisporangium aurantiacum</name>
    <dbReference type="NCBI Taxonomy" id="175570"/>
    <lineage>
        <taxon>Bacteria</taxon>
        <taxon>Bacillati</taxon>
        <taxon>Actinomycetota</taxon>
        <taxon>Actinomycetes</taxon>
        <taxon>Micromonosporales</taxon>
        <taxon>Micromonosporaceae</taxon>
        <taxon>Virgisporangium</taxon>
    </lineage>
</organism>
<reference evidence="4" key="1">
    <citation type="submission" date="2021-01" db="EMBL/GenBank/DDBJ databases">
        <title>Whole genome shotgun sequence of Virgisporangium aurantiacum NBRC 16421.</title>
        <authorList>
            <person name="Komaki H."/>
            <person name="Tamura T."/>
        </authorList>
    </citation>
    <scope>NUCLEOTIDE SEQUENCE</scope>
    <source>
        <strain evidence="4">NBRC 16421</strain>
    </source>
</reference>
<evidence type="ECO:0000256" key="2">
    <source>
        <dbReference type="RuleBase" id="RU003749"/>
    </source>
</evidence>
<dbReference type="CDD" id="cd07043">
    <property type="entry name" value="STAS_anti-anti-sigma_factors"/>
    <property type="match status" value="1"/>
</dbReference>